<comment type="caution">
    <text evidence="1">The sequence shown here is derived from an EMBL/GenBank/DDBJ whole genome shotgun (WGS) entry which is preliminary data.</text>
</comment>
<sequence>MDPWSVQGSSLFSSKGYETSVILFALKVASSRGMTMLVIFSDALEVVKAAKAIVKRWGFGDVGEVAGDGSFVDEDVKLRAVGGVVGKNAENGEEEAESGDVVEG</sequence>
<accession>A0ACC2L211</accession>
<gene>
    <name evidence="1" type="ORF">MRB53_020381</name>
</gene>
<keyword evidence="2" id="KW-1185">Reference proteome</keyword>
<protein>
    <submittedName>
        <fullName evidence="1">Uncharacterized protein</fullName>
    </submittedName>
</protein>
<organism evidence="1 2">
    <name type="scientific">Persea americana</name>
    <name type="common">Avocado</name>
    <dbReference type="NCBI Taxonomy" id="3435"/>
    <lineage>
        <taxon>Eukaryota</taxon>
        <taxon>Viridiplantae</taxon>
        <taxon>Streptophyta</taxon>
        <taxon>Embryophyta</taxon>
        <taxon>Tracheophyta</taxon>
        <taxon>Spermatophyta</taxon>
        <taxon>Magnoliopsida</taxon>
        <taxon>Magnoliidae</taxon>
        <taxon>Laurales</taxon>
        <taxon>Lauraceae</taxon>
        <taxon>Persea</taxon>
    </lineage>
</organism>
<dbReference type="Proteomes" id="UP001234297">
    <property type="component" value="Chromosome 6"/>
</dbReference>
<evidence type="ECO:0000313" key="1">
    <source>
        <dbReference type="EMBL" id="KAJ8627074.1"/>
    </source>
</evidence>
<name>A0ACC2L211_PERAE</name>
<proteinExistence type="predicted"/>
<dbReference type="EMBL" id="CM056814">
    <property type="protein sequence ID" value="KAJ8627074.1"/>
    <property type="molecule type" value="Genomic_DNA"/>
</dbReference>
<reference evidence="1 2" key="1">
    <citation type="journal article" date="2022" name="Hortic Res">
        <title>A haplotype resolved chromosomal level avocado genome allows analysis of novel avocado genes.</title>
        <authorList>
            <person name="Nath O."/>
            <person name="Fletcher S.J."/>
            <person name="Hayward A."/>
            <person name="Shaw L.M."/>
            <person name="Masouleh A.K."/>
            <person name="Furtado A."/>
            <person name="Henry R.J."/>
            <person name="Mitter N."/>
        </authorList>
    </citation>
    <scope>NUCLEOTIDE SEQUENCE [LARGE SCALE GENOMIC DNA]</scope>
    <source>
        <strain evidence="2">cv. Hass</strain>
    </source>
</reference>
<evidence type="ECO:0000313" key="2">
    <source>
        <dbReference type="Proteomes" id="UP001234297"/>
    </source>
</evidence>